<dbReference type="OrthoDB" id="6183734at2"/>
<comment type="caution">
    <text evidence="3">The sequence shown here is derived from an EMBL/GenBank/DDBJ whole genome shotgun (WGS) entry which is preliminary data.</text>
</comment>
<organism evidence="3 4">
    <name type="scientific">Devosia geojensis</name>
    <dbReference type="NCBI Taxonomy" id="443610"/>
    <lineage>
        <taxon>Bacteria</taxon>
        <taxon>Pseudomonadati</taxon>
        <taxon>Pseudomonadota</taxon>
        <taxon>Alphaproteobacteria</taxon>
        <taxon>Hyphomicrobiales</taxon>
        <taxon>Devosiaceae</taxon>
        <taxon>Devosia</taxon>
    </lineage>
</organism>
<evidence type="ECO:0008006" key="5">
    <source>
        <dbReference type="Google" id="ProtNLM"/>
    </source>
</evidence>
<dbReference type="PANTHER" id="PTHR43708">
    <property type="entry name" value="CONSERVED EXPRESSED OXIDOREDUCTASE (EUROFUNG)"/>
    <property type="match status" value="1"/>
</dbReference>
<dbReference type="STRING" id="443610.VE25_11160"/>
<proteinExistence type="predicted"/>
<dbReference type="GO" id="GO:0000166">
    <property type="term" value="F:nucleotide binding"/>
    <property type="evidence" value="ECO:0007669"/>
    <property type="project" value="InterPro"/>
</dbReference>
<accession>A0A0F5FU75</accession>
<feature type="domain" description="Gfo/Idh/MocA-like oxidoreductase N-terminal" evidence="1">
    <location>
        <begin position="2"/>
        <end position="118"/>
    </location>
</feature>
<dbReference type="Proteomes" id="UP000033632">
    <property type="component" value="Unassembled WGS sequence"/>
</dbReference>
<gene>
    <name evidence="3" type="ORF">VE25_11160</name>
</gene>
<dbReference type="PANTHER" id="PTHR43708:SF8">
    <property type="entry name" value="OXIDOREDUCTASE"/>
    <property type="match status" value="1"/>
</dbReference>
<dbReference type="InterPro" id="IPR051317">
    <property type="entry name" value="Gfo/Idh/MocA_oxidoreduct"/>
</dbReference>
<sequence>MLKVGVIGAGWVTQYHLPGWRARPDARVVAICDPDIAAAQARAEAFGIPAVYESADAMLAGEALDCLDVCSPRESHPADVRRGLANGLAVLCQKPLAPTLPAAVRLVAEIGDARVMVHENWRFRPYYRRLHGWLGEGAVGSVRAVRLEFHSSGMLPDETGARPALVRQPFFRRLERLLVMEVLIHHIDTLRFLLGELDLESAWLSRSNDEIVGEDVAILRLRRRIDGAPVDIWGNLAVHGAPPAPVDRLWIHGEAATAQLDGTDLRLIGPKERTERFDPATSYQAAYSDAIAHFLDCLREGSPFETNPVDNLETLRIVEAAYATSGFQATRQS</sequence>
<dbReference type="SUPFAM" id="SSF55347">
    <property type="entry name" value="Glyceraldehyde-3-phosphate dehydrogenase-like, C-terminal domain"/>
    <property type="match status" value="1"/>
</dbReference>
<evidence type="ECO:0000259" key="1">
    <source>
        <dbReference type="Pfam" id="PF01408"/>
    </source>
</evidence>
<dbReference type="InterPro" id="IPR000683">
    <property type="entry name" value="Gfo/Idh/MocA-like_OxRdtase_N"/>
</dbReference>
<dbReference type="InterPro" id="IPR055170">
    <property type="entry name" value="GFO_IDH_MocA-like_dom"/>
</dbReference>
<name>A0A0F5FU75_9HYPH</name>
<dbReference type="PATRIC" id="fig|443610.3.peg.437"/>
<feature type="domain" description="GFO/IDH/MocA-like oxidoreductase" evidence="2">
    <location>
        <begin position="127"/>
        <end position="258"/>
    </location>
</feature>
<dbReference type="SUPFAM" id="SSF51735">
    <property type="entry name" value="NAD(P)-binding Rossmann-fold domains"/>
    <property type="match status" value="1"/>
</dbReference>
<dbReference type="EMBL" id="JZEX01000108">
    <property type="protein sequence ID" value="KKB11727.1"/>
    <property type="molecule type" value="Genomic_DNA"/>
</dbReference>
<evidence type="ECO:0000259" key="2">
    <source>
        <dbReference type="Pfam" id="PF22725"/>
    </source>
</evidence>
<dbReference type="InterPro" id="IPR036291">
    <property type="entry name" value="NAD(P)-bd_dom_sf"/>
</dbReference>
<evidence type="ECO:0000313" key="4">
    <source>
        <dbReference type="Proteomes" id="UP000033632"/>
    </source>
</evidence>
<dbReference type="Gene3D" id="3.40.50.720">
    <property type="entry name" value="NAD(P)-binding Rossmann-like Domain"/>
    <property type="match status" value="1"/>
</dbReference>
<evidence type="ECO:0000313" key="3">
    <source>
        <dbReference type="EMBL" id="KKB11727.1"/>
    </source>
</evidence>
<reference evidence="3 4" key="1">
    <citation type="submission" date="2015-03" db="EMBL/GenBank/DDBJ databases">
        <authorList>
            <person name="Hassan Y.I."/>
            <person name="Lepp D."/>
            <person name="Li X.-Z."/>
            <person name="Zhou T."/>
        </authorList>
    </citation>
    <scope>NUCLEOTIDE SEQUENCE [LARGE SCALE GENOMIC DNA]</scope>
    <source>
        <strain evidence="3 4">BD-c194</strain>
    </source>
</reference>
<protein>
    <recommendedName>
        <fullName evidence="5">Oxidoreductase</fullName>
    </recommendedName>
</protein>
<dbReference type="AlphaFoldDB" id="A0A0F5FU75"/>
<dbReference type="Pfam" id="PF01408">
    <property type="entry name" value="GFO_IDH_MocA"/>
    <property type="match status" value="1"/>
</dbReference>
<keyword evidence="4" id="KW-1185">Reference proteome</keyword>
<dbReference type="Pfam" id="PF22725">
    <property type="entry name" value="GFO_IDH_MocA_C3"/>
    <property type="match status" value="1"/>
</dbReference>
<dbReference type="Gene3D" id="3.30.360.10">
    <property type="entry name" value="Dihydrodipicolinate Reductase, domain 2"/>
    <property type="match status" value="1"/>
</dbReference>